<reference evidence="2 3" key="1">
    <citation type="submission" date="2019-03" db="EMBL/GenBank/DDBJ databases">
        <title>Genomic Encyclopedia of Type Strains, Phase IV (KMG-IV): sequencing the most valuable type-strain genomes for metagenomic binning, comparative biology and taxonomic classification.</title>
        <authorList>
            <person name="Goeker M."/>
        </authorList>
    </citation>
    <scope>NUCLEOTIDE SEQUENCE [LARGE SCALE GENOMIC DNA]</scope>
    <source>
        <strain evidence="2 3">DSM 45361</strain>
    </source>
</reference>
<dbReference type="Pfam" id="PF00501">
    <property type="entry name" value="AMP-binding"/>
    <property type="match status" value="1"/>
</dbReference>
<sequence>MTSTHQSTYWQDTLAGAPIALEVVTDRPRPRTMTEPPRSRPVRLPDGMPADRYAFGLAAFQLLVSRWSGQRDVVVIGSVDSVRLPLRTRISSVAAFGDLVRQVRQTVAEAHARAGELRGMPAPTQLGFQLSGGPPAGEDLTLVLTPGRERIVYRPELFDDDTIDAMAAAFTRLWGQVLAEPDAPLYTVDCLAPGQRDELVHARNATAMEYPHAEQGMHQLVEDRVDRCPDAVAARCADESMTYRELDARANRLARHLISLGVVRETPVCVMLDRSLDLLVALLGVLKAGGCYVPLDPSYPAQRLSAMASQTGARILLTRSDLAGNAPAGAGSTVCLDVERDAIAARSAERPAVPTSPDQLAYVIFTSGSTGHPKGVMVPHRGVVHYLAWCGWAYQAEEGSGAPVHSPLSFDLTVTGLFLPLVYGKTVTLVPESEHPVVGLSTRLGEAPDFTFVKLTPAHLNALAQCLPDPLDVSARGSRWLVVGGEQLTAEHLALWREHAPETMIVNEYGPTETSVACVADCRPAGEVTTSPVPVGRPFWNTRIYLVDDELNLVAPGVPGELLIGGVGVTRGYWGRPALTAEKFIPNPFGPGRLYRTGDIVRYLPDSRLEFVARIDRQVKVRGYRVELGEIEARLAEFPGVRQTVVLLKNQQLACYLESDQKINRRDVQRFLRGRLPDYMIPERVTTLAEFPLTPNAKIDHTKLP</sequence>
<organism evidence="2 3">
    <name type="scientific">Labedaea rhizosphaerae</name>
    <dbReference type="NCBI Taxonomy" id="598644"/>
    <lineage>
        <taxon>Bacteria</taxon>
        <taxon>Bacillati</taxon>
        <taxon>Actinomycetota</taxon>
        <taxon>Actinomycetes</taxon>
        <taxon>Pseudonocardiales</taxon>
        <taxon>Pseudonocardiaceae</taxon>
        <taxon>Labedaea</taxon>
    </lineage>
</organism>
<evidence type="ECO:0000313" key="2">
    <source>
        <dbReference type="EMBL" id="TDP92966.1"/>
    </source>
</evidence>
<dbReference type="FunFam" id="3.40.50.980:FF:000001">
    <property type="entry name" value="Non-ribosomal peptide synthetase"/>
    <property type="match status" value="1"/>
</dbReference>
<dbReference type="InterPro" id="IPR020845">
    <property type="entry name" value="AMP-binding_CS"/>
</dbReference>
<dbReference type="GO" id="GO:0031177">
    <property type="term" value="F:phosphopantetheine binding"/>
    <property type="evidence" value="ECO:0007669"/>
    <property type="project" value="TreeGrafter"/>
</dbReference>
<dbReference type="RefSeq" id="WP_133853305.1">
    <property type="nucleotide sequence ID" value="NZ_SNXZ01000007.1"/>
</dbReference>
<keyword evidence="3" id="KW-1185">Reference proteome</keyword>
<evidence type="ECO:0000313" key="3">
    <source>
        <dbReference type="Proteomes" id="UP000295444"/>
    </source>
</evidence>
<dbReference type="CDD" id="cd05930">
    <property type="entry name" value="A_NRPS"/>
    <property type="match status" value="1"/>
</dbReference>
<dbReference type="GO" id="GO:0005737">
    <property type="term" value="C:cytoplasm"/>
    <property type="evidence" value="ECO:0007669"/>
    <property type="project" value="TreeGrafter"/>
</dbReference>
<dbReference type="Gene3D" id="3.30.559.30">
    <property type="entry name" value="Nonribosomal peptide synthetase, condensation domain"/>
    <property type="match status" value="1"/>
</dbReference>
<feature type="domain" description="AMP-dependent synthetase/ligase" evidence="1">
    <location>
        <begin position="222"/>
        <end position="574"/>
    </location>
</feature>
<dbReference type="GO" id="GO:0043041">
    <property type="term" value="P:amino acid activation for nonribosomal peptide biosynthetic process"/>
    <property type="evidence" value="ECO:0007669"/>
    <property type="project" value="TreeGrafter"/>
</dbReference>
<name>A0A4R6S2T3_LABRH</name>
<dbReference type="Gene3D" id="3.30.300.30">
    <property type="match status" value="1"/>
</dbReference>
<dbReference type="OrthoDB" id="2472181at2"/>
<dbReference type="PROSITE" id="PS00455">
    <property type="entry name" value="AMP_BINDING"/>
    <property type="match status" value="1"/>
</dbReference>
<gene>
    <name evidence="2" type="ORF">EV186_107201</name>
</gene>
<dbReference type="InterPro" id="IPR045851">
    <property type="entry name" value="AMP-bd_C_sf"/>
</dbReference>
<dbReference type="Proteomes" id="UP000295444">
    <property type="component" value="Unassembled WGS sequence"/>
</dbReference>
<evidence type="ECO:0000259" key="1">
    <source>
        <dbReference type="Pfam" id="PF00501"/>
    </source>
</evidence>
<dbReference type="NCBIfam" id="TIGR01733">
    <property type="entry name" value="AA-adenyl-dom"/>
    <property type="match status" value="1"/>
</dbReference>
<accession>A0A4R6S2T3</accession>
<dbReference type="GO" id="GO:0044550">
    <property type="term" value="P:secondary metabolite biosynthetic process"/>
    <property type="evidence" value="ECO:0007669"/>
    <property type="project" value="TreeGrafter"/>
</dbReference>
<dbReference type="EMBL" id="SNXZ01000007">
    <property type="protein sequence ID" value="TDP92966.1"/>
    <property type="molecule type" value="Genomic_DNA"/>
</dbReference>
<comment type="caution">
    <text evidence="2">The sequence shown here is derived from an EMBL/GenBank/DDBJ whole genome shotgun (WGS) entry which is preliminary data.</text>
</comment>
<dbReference type="InterPro" id="IPR000873">
    <property type="entry name" value="AMP-dep_synth/lig_dom"/>
</dbReference>
<dbReference type="Gene3D" id="3.40.50.980">
    <property type="match status" value="2"/>
</dbReference>
<protein>
    <submittedName>
        <fullName evidence="2">Amino acid adenylation domain-containing protein</fullName>
    </submittedName>
</protein>
<dbReference type="SUPFAM" id="SSF56801">
    <property type="entry name" value="Acetyl-CoA synthetase-like"/>
    <property type="match status" value="1"/>
</dbReference>
<dbReference type="PANTHER" id="PTHR45527:SF1">
    <property type="entry name" value="FATTY ACID SYNTHASE"/>
    <property type="match status" value="1"/>
</dbReference>
<dbReference type="SUPFAM" id="SSF52777">
    <property type="entry name" value="CoA-dependent acyltransferases"/>
    <property type="match status" value="1"/>
</dbReference>
<dbReference type="PANTHER" id="PTHR45527">
    <property type="entry name" value="NONRIBOSOMAL PEPTIDE SYNTHETASE"/>
    <property type="match status" value="1"/>
</dbReference>
<dbReference type="AlphaFoldDB" id="A0A4R6S2T3"/>
<dbReference type="InterPro" id="IPR010071">
    <property type="entry name" value="AA_adenyl_dom"/>
</dbReference>
<dbReference type="Gene3D" id="2.30.38.10">
    <property type="entry name" value="Luciferase, Domain 3"/>
    <property type="match status" value="1"/>
</dbReference>
<proteinExistence type="predicted"/>